<sequence length="163" mass="17926">MPEVTLDVRIPDSQAEKVFDRLRDFAAYPEFTDAIREVRVTEVDENTIDSEWSANFRNGVLCWSERDRIDPAALTIEFAQIDGDFACFDGGWYVEQDGTATTVRFAAVFDLGIPSLAALIDPIATRTLLDTIGLIARGLFGSDVTLHEPERVTTGAVGEGGRP</sequence>
<dbReference type="SUPFAM" id="SSF55961">
    <property type="entry name" value="Bet v1-like"/>
    <property type="match status" value="1"/>
</dbReference>
<dbReference type="EMBL" id="BMUE01000015">
    <property type="protein sequence ID" value="GGW72025.1"/>
    <property type="molecule type" value="Genomic_DNA"/>
</dbReference>
<dbReference type="InterPro" id="IPR005031">
    <property type="entry name" value="COQ10_START"/>
</dbReference>
<name>A0A918JF10_9ACTN</name>
<feature type="domain" description="Coenzyme Q-binding protein COQ10 START" evidence="1">
    <location>
        <begin position="15"/>
        <end position="129"/>
    </location>
</feature>
<dbReference type="Pfam" id="PF03364">
    <property type="entry name" value="Polyketide_cyc"/>
    <property type="match status" value="1"/>
</dbReference>
<accession>A0A918JF10</accession>
<keyword evidence="3" id="KW-1185">Reference proteome</keyword>
<protein>
    <submittedName>
        <fullName evidence="2">Cyclase</fullName>
    </submittedName>
</protein>
<evidence type="ECO:0000313" key="2">
    <source>
        <dbReference type="EMBL" id="GGW72025.1"/>
    </source>
</evidence>
<reference evidence="2" key="1">
    <citation type="journal article" date="2014" name="Int. J. Syst. Evol. Microbiol.">
        <title>Complete genome sequence of Corynebacterium casei LMG S-19264T (=DSM 44701T), isolated from a smear-ripened cheese.</title>
        <authorList>
            <consortium name="US DOE Joint Genome Institute (JGI-PGF)"/>
            <person name="Walter F."/>
            <person name="Albersmeier A."/>
            <person name="Kalinowski J."/>
            <person name="Ruckert C."/>
        </authorList>
    </citation>
    <scope>NUCLEOTIDE SEQUENCE</scope>
    <source>
        <strain evidence="2">JCM 4490</strain>
    </source>
</reference>
<dbReference type="Gene3D" id="3.30.530.20">
    <property type="match status" value="1"/>
</dbReference>
<dbReference type="Proteomes" id="UP000620224">
    <property type="component" value="Unassembled WGS sequence"/>
</dbReference>
<proteinExistence type="predicted"/>
<evidence type="ECO:0000313" key="3">
    <source>
        <dbReference type="Proteomes" id="UP000620224"/>
    </source>
</evidence>
<dbReference type="AlphaFoldDB" id="A0A918JF10"/>
<dbReference type="RefSeq" id="WP_190018216.1">
    <property type="nucleotide sequence ID" value="NZ_BMUE01000015.1"/>
</dbReference>
<dbReference type="InterPro" id="IPR023393">
    <property type="entry name" value="START-like_dom_sf"/>
</dbReference>
<organism evidence="2 3">
    <name type="scientific">Streptomyces lucensis JCM 4490</name>
    <dbReference type="NCBI Taxonomy" id="1306176"/>
    <lineage>
        <taxon>Bacteria</taxon>
        <taxon>Bacillati</taxon>
        <taxon>Actinomycetota</taxon>
        <taxon>Actinomycetes</taxon>
        <taxon>Kitasatosporales</taxon>
        <taxon>Streptomycetaceae</taxon>
        <taxon>Streptomyces</taxon>
    </lineage>
</organism>
<comment type="caution">
    <text evidence="2">The sequence shown here is derived from an EMBL/GenBank/DDBJ whole genome shotgun (WGS) entry which is preliminary data.</text>
</comment>
<gene>
    <name evidence="2" type="ORF">GCM10010503_56810</name>
</gene>
<evidence type="ECO:0000259" key="1">
    <source>
        <dbReference type="Pfam" id="PF03364"/>
    </source>
</evidence>
<reference evidence="2" key="2">
    <citation type="submission" date="2020-09" db="EMBL/GenBank/DDBJ databases">
        <authorList>
            <person name="Sun Q."/>
            <person name="Ohkuma M."/>
        </authorList>
    </citation>
    <scope>NUCLEOTIDE SEQUENCE</scope>
    <source>
        <strain evidence="2">JCM 4490</strain>
    </source>
</reference>